<sequence>MDDVVRAGWEGKGEGMATARMFGARSLLAATLLLAAGTACGSPAAEDPSAPPAPERPEVAAARAFAEWDAARAEAWAADDPHALAALYRGAAARGDLEALARWHARGLRVTGLRTQVLALEVLDSNAGRYRLRLRARIADTARVVGLSVDGGGGGDDEGGGDAGTPLPHDTARTRVVVLARVDGAWRVERISEPPDPSR</sequence>
<organism evidence="2 3">
    <name type="scientific">Nocardioides fonticola</name>
    <dbReference type="NCBI Taxonomy" id="450363"/>
    <lineage>
        <taxon>Bacteria</taxon>
        <taxon>Bacillati</taxon>
        <taxon>Actinomycetota</taxon>
        <taxon>Actinomycetes</taxon>
        <taxon>Propionibacteriales</taxon>
        <taxon>Nocardioidaceae</taxon>
        <taxon>Nocardioides</taxon>
    </lineage>
</organism>
<evidence type="ECO:0000313" key="2">
    <source>
        <dbReference type="EMBL" id="GAA4125441.1"/>
    </source>
</evidence>
<evidence type="ECO:0000313" key="3">
    <source>
        <dbReference type="Proteomes" id="UP001501495"/>
    </source>
</evidence>
<dbReference type="EMBL" id="BAAAZH010000027">
    <property type="protein sequence ID" value="GAA4125441.1"/>
    <property type="molecule type" value="Genomic_DNA"/>
</dbReference>
<gene>
    <name evidence="2" type="ORF">GCM10022215_33950</name>
</gene>
<keyword evidence="3" id="KW-1185">Reference proteome</keyword>
<evidence type="ECO:0008006" key="4">
    <source>
        <dbReference type="Google" id="ProtNLM"/>
    </source>
</evidence>
<evidence type="ECO:0000256" key="1">
    <source>
        <dbReference type="SAM" id="MobiDB-lite"/>
    </source>
</evidence>
<proteinExistence type="predicted"/>
<feature type="region of interest" description="Disordered" evidence="1">
    <location>
        <begin position="148"/>
        <end position="169"/>
    </location>
</feature>
<comment type="caution">
    <text evidence="2">The sequence shown here is derived from an EMBL/GenBank/DDBJ whole genome shotgun (WGS) entry which is preliminary data.</text>
</comment>
<dbReference type="Proteomes" id="UP001501495">
    <property type="component" value="Unassembled WGS sequence"/>
</dbReference>
<name>A0ABP7XTQ2_9ACTN</name>
<reference evidence="3" key="1">
    <citation type="journal article" date="2019" name="Int. J. Syst. Evol. Microbiol.">
        <title>The Global Catalogue of Microorganisms (GCM) 10K type strain sequencing project: providing services to taxonomists for standard genome sequencing and annotation.</title>
        <authorList>
            <consortium name="The Broad Institute Genomics Platform"/>
            <consortium name="The Broad Institute Genome Sequencing Center for Infectious Disease"/>
            <person name="Wu L."/>
            <person name="Ma J."/>
        </authorList>
    </citation>
    <scope>NUCLEOTIDE SEQUENCE [LARGE SCALE GENOMIC DNA]</scope>
    <source>
        <strain evidence="3">JCM 16703</strain>
    </source>
</reference>
<protein>
    <recommendedName>
        <fullName evidence="4">SnoaL-like domain-containing protein</fullName>
    </recommendedName>
</protein>
<accession>A0ABP7XTQ2</accession>